<keyword evidence="7" id="KW-0482">Metalloprotease</keyword>
<evidence type="ECO:0000313" key="11">
    <source>
        <dbReference type="Proteomes" id="UP000694865"/>
    </source>
</evidence>
<dbReference type="SUPFAM" id="SSF55486">
    <property type="entry name" value="Metalloproteases ('zincins'), catalytic domain"/>
    <property type="match status" value="1"/>
</dbReference>
<dbReference type="PRINTS" id="PR00756">
    <property type="entry name" value="ALADIPTASE"/>
</dbReference>
<sequence>MSTFDFSDKKPLSGGWMVKKTTIYILVVVALIILTGAVLLAYLVPDRECEVTQIELPDDPETIKMPKPVDIPKTDPVPEARLPTTVIPYHYDVKLQVYLDEQLDGDKYLDIDGETYIYVTCKEATDEITVHIKTMTVDSCDVFETDNNQQISVTSTETVPENEFYVIKLSRSLGVGQKYKIHFNHTGTLNQTDLRGFYYATYTEDGEEKTFAATQFEPSRARRAFPCFDEPALKATFTTTLIYRTGRIALANTEVVRNGTYLEGWIETEYDKTVVMSSYLNAYTIGDWECIYNTSRNNISFGVCSQPSLIEDTEYALYTGMDQMSMFEDLWNMPFPMTKTDMPALPVFGPGAMENWGLILYREIYIIYNPRDFTPSRKQGVAAVVAHELAHMWYGNAVTMEWWNDLWLNEGFATYFQYYGLDYSVPGFDTFDQLFLRDVTYRAMRSDQVGTSTPVSAERTIYRMIYQKGGALINMMADFLTQDLLFDGLRKYLHRHEWGNTVNDDLWTALTETVDAHLGKRMNETLGYDMKDIMDTWVLQMGFPVVTLTRTATNLVTAEQEHFLLDPNDEPQEDPGLPQLGYVWHIPLTYTHEAELNFHTPTRTWLHKTGGRLNMQILRRKICCHNVPKYNDVKRTFSLLCIP</sequence>
<dbReference type="InterPro" id="IPR027268">
    <property type="entry name" value="Peptidase_M4/M1_CTD_sf"/>
</dbReference>
<dbReference type="PANTHER" id="PTHR11533:SF301">
    <property type="entry name" value="AMINOPEPTIDASE"/>
    <property type="match status" value="1"/>
</dbReference>
<accession>A0ABM0MLT9</accession>
<dbReference type="Gene3D" id="2.60.40.1730">
    <property type="entry name" value="tricorn interacting facor f3 domain"/>
    <property type="match status" value="1"/>
</dbReference>
<evidence type="ECO:0000256" key="4">
    <source>
        <dbReference type="ARBA" id="ARBA00022723"/>
    </source>
</evidence>
<dbReference type="InterPro" id="IPR045357">
    <property type="entry name" value="Aminopeptidase_N-like_N"/>
</dbReference>
<reference evidence="12" key="1">
    <citation type="submission" date="2025-08" db="UniProtKB">
        <authorList>
            <consortium name="RefSeq"/>
        </authorList>
    </citation>
    <scope>IDENTIFICATION</scope>
    <source>
        <tissue evidence="12">Testes</tissue>
    </source>
</reference>
<keyword evidence="8" id="KW-1133">Transmembrane helix</keyword>
<evidence type="ECO:0000313" key="12">
    <source>
        <dbReference type="RefSeq" id="XP_006820980.1"/>
    </source>
</evidence>
<dbReference type="Pfam" id="PF01433">
    <property type="entry name" value="Peptidase_M1"/>
    <property type="match status" value="1"/>
</dbReference>
<protein>
    <submittedName>
        <fullName evidence="12">Aminopeptidase N-like</fullName>
    </submittedName>
</protein>
<feature type="transmembrane region" description="Helical" evidence="8">
    <location>
        <begin position="21"/>
        <end position="44"/>
    </location>
</feature>
<feature type="domain" description="Peptidase M1 membrane alanine aminopeptidase" evidence="9">
    <location>
        <begin position="315"/>
        <end position="537"/>
    </location>
</feature>
<evidence type="ECO:0000256" key="8">
    <source>
        <dbReference type="SAM" id="Phobius"/>
    </source>
</evidence>
<organism evidence="11 12">
    <name type="scientific">Saccoglossus kowalevskii</name>
    <name type="common">Acorn worm</name>
    <dbReference type="NCBI Taxonomy" id="10224"/>
    <lineage>
        <taxon>Eukaryota</taxon>
        <taxon>Metazoa</taxon>
        <taxon>Hemichordata</taxon>
        <taxon>Enteropneusta</taxon>
        <taxon>Harrimaniidae</taxon>
        <taxon>Saccoglossus</taxon>
    </lineage>
</organism>
<keyword evidence="8" id="KW-0812">Transmembrane</keyword>
<dbReference type="GeneID" id="102801833"/>
<evidence type="ECO:0000256" key="5">
    <source>
        <dbReference type="ARBA" id="ARBA00022801"/>
    </source>
</evidence>
<dbReference type="PANTHER" id="PTHR11533">
    <property type="entry name" value="PROTEASE M1 ZINC METALLOPROTEASE"/>
    <property type="match status" value="1"/>
</dbReference>
<dbReference type="Proteomes" id="UP000694865">
    <property type="component" value="Unplaced"/>
</dbReference>
<evidence type="ECO:0000259" key="9">
    <source>
        <dbReference type="Pfam" id="PF01433"/>
    </source>
</evidence>
<dbReference type="Gene3D" id="1.10.390.10">
    <property type="entry name" value="Neutral Protease Domain 2"/>
    <property type="match status" value="1"/>
</dbReference>
<proteinExistence type="inferred from homology"/>
<comment type="similarity">
    <text evidence="2">Belongs to the peptidase M1 family.</text>
</comment>
<dbReference type="InterPro" id="IPR001930">
    <property type="entry name" value="Peptidase_M1"/>
</dbReference>
<dbReference type="Gene3D" id="2.60.40.1910">
    <property type="match status" value="1"/>
</dbReference>
<evidence type="ECO:0000256" key="1">
    <source>
        <dbReference type="ARBA" id="ARBA00001947"/>
    </source>
</evidence>
<dbReference type="RefSeq" id="XP_006820980.1">
    <property type="nucleotide sequence ID" value="XM_006820917.1"/>
</dbReference>
<keyword evidence="11" id="KW-1185">Reference proteome</keyword>
<keyword evidence="8" id="KW-0472">Membrane</keyword>
<evidence type="ECO:0000256" key="6">
    <source>
        <dbReference type="ARBA" id="ARBA00022833"/>
    </source>
</evidence>
<keyword evidence="5" id="KW-0378">Hydrolase</keyword>
<keyword evidence="4" id="KW-0479">Metal-binding</keyword>
<evidence type="ECO:0000256" key="7">
    <source>
        <dbReference type="ARBA" id="ARBA00023049"/>
    </source>
</evidence>
<dbReference type="CDD" id="cd09601">
    <property type="entry name" value="M1_APN-Q_like"/>
    <property type="match status" value="1"/>
</dbReference>
<feature type="domain" description="Aminopeptidase N-like N-terminal" evidence="10">
    <location>
        <begin position="88"/>
        <end position="280"/>
    </location>
</feature>
<dbReference type="InterPro" id="IPR050344">
    <property type="entry name" value="Peptidase_M1_aminopeptidases"/>
</dbReference>
<dbReference type="Pfam" id="PF17900">
    <property type="entry name" value="Peptidase_M1_N"/>
    <property type="match status" value="1"/>
</dbReference>
<name>A0ABM0MLT9_SACKO</name>
<gene>
    <name evidence="12" type="primary">LOC102801833</name>
</gene>
<dbReference type="InterPro" id="IPR034016">
    <property type="entry name" value="M1_APN-typ"/>
</dbReference>
<dbReference type="InterPro" id="IPR014782">
    <property type="entry name" value="Peptidase_M1_dom"/>
</dbReference>
<comment type="cofactor">
    <cofactor evidence="1">
        <name>Zn(2+)</name>
        <dbReference type="ChEBI" id="CHEBI:29105"/>
    </cofactor>
</comment>
<keyword evidence="3" id="KW-0645">Protease</keyword>
<evidence type="ECO:0000259" key="10">
    <source>
        <dbReference type="Pfam" id="PF17900"/>
    </source>
</evidence>
<evidence type="ECO:0000256" key="2">
    <source>
        <dbReference type="ARBA" id="ARBA00010136"/>
    </source>
</evidence>
<evidence type="ECO:0000256" key="3">
    <source>
        <dbReference type="ARBA" id="ARBA00022670"/>
    </source>
</evidence>
<keyword evidence="6" id="KW-0862">Zinc</keyword>
<dbReference type="SUPFAM" id="SSF63737">
    <property type="entry name" value="Leukotriene A4 hydrolase N-terminal domain"/>
    <property type="match status" value="1"/>
</dbReference>
<dbReference type="InterPro" id="IPR042097">
    <property type="entry name" value="Aminopeptidase_N-like_N_sf"/>
</dbReference>